<dbReference type="InterPro" id="IPR006710">
    <property type="entry name" value="Glyco_hydro_43"/>
</dbReference>
<sequence>MRTTKITIPLLCLAWLTSCQADKSKELKTKSQELEVKSVSKVYVSDNGDGTYTNPILQADYSDPDVIRVGDDFYMTASSFNSSPGLPILHSKDLVNWQIVNYALPVLPEEVYDSPQYSKGVWAPCIRYYNNEFYIFWGDPDFGIYRVKTNDPFEEWEKPVLVKAGKGMIDPSPLWDDDGNAYLVTAWAGSRAGVNSILTVWRMSPDATELLDNGRNIYSGHDYNHTIEGPKIYKKDACYYIMAPAGGVENGWQLALRSQSIYGPYEEKIVMAQGSTDINGPHQGAYIETQSGEPWFVHFQDRGVYGRILHLNPVNWFDGWPVMGEDQDRDGCGDPVRTHQKPDVGREWPIASPAESDEFDGEKPGLQWSWNANEKVNWSVSMPQKGFLRLLAVPKPTGEASLWNVPNILTQHLPAENFTATTKVSLNIEWDIWQSKQAGLMMLGNNYSYLAIRKDADSFYVEQIQNEGANLGGFEKSIAKRRIGSNTVFLRVKVEGPDGLCHFSFSEDGENFRPIGEDFYATRVLWSSAKLGIFSTSEPGFRIGGCADFDWFRITK</sequence>
<evidence type="ECO:0000259" key="9">
    <source>
        <dbReference type="Pfam" id="PF17851"/>
    </source>
</evidence>
<feature type="site" description="Important for catalytic activity, responsible for pKa modulation of the active site Glu and correct orientation of both the proton donor and substrate" evidence="5">
    <location>
        <position position="170"/>
    </location>
</feature>
<dbReference type="GO" id="GO:0005975">
    <property type="term" value="P:carbohydrate metabolic process"/>
    <property type="evidence" value="ECO:0007669"/>
    <property type="project" value="InterPro"/>
</dbReference>
<organism evidence="10 11">
    <name type="scientific">Gaoshiqia sediminis</name>
    <dbReference type="NCBI Taxonomy" id="2986998"/>
    <lineage>
        <taxon>Bacteria</taxon>
        <taxon>Pseudomonadati</taxon>
        <taxon>Bacteroidota</taxon>
        <taxon>Bacteroidia</taxon>
        <taxon>Marinilabiliales</taxon>
        <taxon>Prolixibacteraceae</taxon>
        <taxon>Gaoshiqia</taxon>
    </lineage>
</organism>
<dbReference type="InterPro" id="IPR041542">
    <property type="entry name" value="GH43_C2"/>
</dbReference>
<evidence type="ECO:0000313" key="11">
    <source>
        <dbReference type="Proteomes" id="UP001163821"/>
    </source>
</evidence>
<evidence type="ECO:0000256" key="2">
    <source>
        <dbReference type="ARBA" id="ARBA00022801"/>
    </source>
</evidence>
<gene>
    <name evidence="10" type="ORF">N2K84_06590</name>
</gene>
<dbReference type="SUPFAM" id="SSF49899">
    <property type="entry name" value="Concanavalin A-like lectins/glucanases"/>
    <property type="match status" value="1"/>
</dbReference>
<evidence type="ECO:0000256" key="3">
    <source>
        <dbReference type="ARBA" id="ARBA00023295"/>
    </source>
</evidence>
<dbReference type="InterPro" id="IPR013320">
    <property type="entry name" value="ConA-like_dom_sf"/>
</dbReference>
<dbReference type="SUPFAM" id="SSF75005">
    <property type="entry name" value="Arabinanase/levansucrase/invertase"/>
    <property type="match status" value="1"/>
</dbReference>
<dbReference type="RefSeq" id="WP_282590993.1">
    <property type="nucleotide sequence ID" value="NZ_JAPAAF010000006.1"/>
</dbReference>
<dbReference type="AlphaFoldDB" id="A0AA42C9N8"/>
<dbReference type="Gene3D" id="2.60.120.200">
    <property type="match status" value="1"/>
</dbReference>
<feature type="signal peptide" evidence="8">
    <location>
        <begin position="1"/>
        <end position="21"/>
    </location>
</feature>
<name>A0AA42C9N8_9BACT</name>
<feature type="domain" description="Beta-xylosidase C-terminal Concanavalin A-like" evidence="9">
    <location>
        <begin position="356"/>
        <end position="554"/>
    </location>
</feature>
<reference evidence="10" key="1">
    <citation type="submission" date="2022-10" db="EMBL/GenBank/DDBJ databases">
        <title>Gaoshiqiia sediminis gen. nov., sp. nov., isolated from coastal sediment.</title>
        <authorList>
            <person name="Yu W.X."/>
            <person name="Mu D.S."/>
            <person name="Du J.Z."/>
            <person name="Liang Y.Q."/>
        </authorList>
    </citation>
    <scope>NUCLEOTIDE SEQUENCE</scope>
    <source>
        <strain evidence="10">A06</strain>
    </source>
</reference>
<comment type="similarity">
    <text evidence="1 6">Belongs to the glycosyl hydrolase 43 family.</text>
</comment>
<feature type="chain" id="PRO_5041316374" evidence="8">
    <location>
        <begin position="22"/>
        <end position="556"/>
    </location>
</feature>
<evidence type="ECO:0000256" key="7">
    <source>
        <dbReference type="SAM" id="MobiDB-lite"/>
    </source>
</evidence>
<keyword evidence="8" id="KW-0732">Signal</keyword>
<dbReference type="InterPro" id="IPR051795">
    <property type="entry name" value="Glycosyl_Hydrlase_43"/>
</dbReference>
<dbReference type="PROSITE" id="PS51257">
    <property type="entry name" value="PROKAR_LIPOPROTEIN"/>
    <property type="match status" value="1"/>
</dbReference>
<dbReference type="Pfam" id="PF04616">
    <property type="entry name" value="Glyco_hydro_43"/>
    <property type="match status" value="1"/>
</dbReference>
<evidence type="ECO:0000256" key="4">
    <source>
        <dbReference type="PIRSR" id="PIRSR606710-1"/>
    </source>
</evidence>
<comment type="caution">
    <text evidence="10">The sequence shown here is derived from an EMBL/GenBank/DDBJ whole genome shotgun (WGS) entry which is preliminary data.</text>
</comment>
<dbReference type="Proteomes" id="UP001163821">
    <property type="component" value="Unassembled WGS sequence"/>
</dbReference>
<protein>
    <submittedName>
        <fullName evidence="10">Glycoside hydrolase 43 family protein</fullName>
    </submittedName>
</protein>
<dbReference type="Pfam" id="PF17851">
    <property type="entry name" value="GH43_C2"/>
    <property type="match status" value="1"/>
</dbReference>
<accession>A0AA42C9N8</accession>
<dbReference type="CDD" id="cd09001">
    <property type="entry name" value="GH43_FsAxh1-like"/>
    <property type="match status" value="1"/>
</dbReference>
<dbReference type="PANTHER" id="PTHR42812:SF12">
    <property type="entry name" value="BETA-XYLOSIDASE-RELATED"/>
    <property type="match status" value="1"/>
</dbReference>
<feature type="compositionally biased region" description="Basic and acidic residues" evidence="7">
    <location>
        <begin position="329"/>
        <end position="346"/>
    </location>
</feature>
<dbReference type="InterPro" id="IPR023296">
    <property type="entry name" value="Glyco_hydro_beta-prop_sf"/>
</dbReference>
<dbReference type="Gene3D" id="2.115.10.20">
    <property type="entry name" value="Glycosyl hydrolase domain, family 43"/>
    <property type="match status" value="1"/>
</dbReference>
<feature type="active site" description="Proton acceptor" evidence="4">
    <location>
        <position position="63"/>
    </location>
</feature>
<proteinExistence type="inferred from homology"/>
<evidence type="ECO:0000256" key="8">
    <source>
        <dbReference type="SAM" id="SignalP"/>
    </source>
</evidence>
<dbReference type="GO" id="GO:0004553">
    <property type="term" value="F:hydrolase activity, hydrolyzing O-glycosyl compounds"/>
    <property type="evidence" value="ECO:0007669"/>
    <property type="project" value="InterPro"/>
</dbReference>
<keyword evidence="11" id="KW-1185">Reference proteome</keyword>
<evidence type="ECO:0000256" key="5">
    <source>
        <dbReference type="PIRSR" id="PIRSR606710-2"/>
    </source>
</evidence>
<dbReference type="PANTHER" id="PTHR42812">
    <property type="entry name" value="BETA-XYLOSIDASE"/>
    <property type="match status" value="1"/>
</dbReference>
<evidence type="ECO:0000256" key="6">
    <source>
        <dbReference type="RuleBase" id="RU361187"/>
    </source>
</evidence>
<evidence type="ECO:0000256" key="1">
    <source>
        <dbReference type="ARBA" id="ARBA00009865"/>
    </source>
</evidence>
<keyword evidence="2 6" id="KW-0378">Hydrolase</keyword>
<feature type="active site" description="Proton donor" evidence="4">
    <location>
        <position position="228"/>
    </location>
</feature>
<feature type="region of interest" description="Disordered" evidence="7">
    <location>
        <begin position="327"/>
        <end position="362"/>
    </location>
</feature>
<evidence type="ECO:0000313" key="10">
    <source>
        <dbReference type="EMBL" id="MCW0482390.1"/>
    </source>
</evidence>
<keyword evidence="3 6" id="KW-0326">Glycosidase</keyword>
<dbReference type="EMBL" id="JAPAAF010000006">
    <property type="protein sequence ID" value="MCW0482390.1"/>
    <property type="molecule type" value="Genomic_DNA"/>
</dbReference>